<name>A0A3A3Z404_9ACTN</name>
<keyword evidence="2" id="KW-1185">Reference proteome</keyword>
<dbReference type="OrthoDB" id="3524665at2"/>
<sequence length="198" mass="21536">MSEDLTGFTAEIADQVESFVLAVREISTGQSPDHAISLLLLEVSQLMLAGGRLGAINDVVPEERFEPDPGGDPDVEGVRDALARLLEPIDEFREVFDPYAAEPEVLVTRLSDDIAGIVSDLAHGLAHYRRGRSLEALWWWQFSYLSNWGGTAGSVLRALHSVVSHVRLDATVDDEVAEEDRLLAEVSADALGVGGDER</sequence>
<dbReference type="Gene3D" id="1.20.120.1550">
    <property type="entry name" value="Protein of unknown function DUF5063"/>
    <property type="match status" value="1"/>
</dbReference>
<evidence type="ECO:0000313" key="2">
    <source>
        <dbReference type="Proteomes" id="UP000265614"/>
    </source>
</evidence>
<dbReference type="InterPro" id="IPR038312">
    <property type="entry name" value="DUF5063_sf"/>
</dbReference>
<dbReference type="RefSeq" id="WP_119948574.1">
    <property type="nucleotide sequence ID" value="NZ_QZEZ01000001.1"/>
</dbReference>
<reference evidence="1 2" key="1">
    <citation type="submission" date="2018-09" db="EMBL/GenBank/DDBJ databases">
        <title>YIM 75000 draft genome.</title>
        <authorList>
            <person name="Tang S."/>
            <person name="Feng Y."/>
        </authorList>
    </citation>
    <scope>NUCLEOTIDE SEQUENCE [LARGE SCALE GENOMIC DNA]</scope>
    <source>
        <strain evidence="1 2">YIM 75000</strain>
    </source>
</reference>
<gene>
    <name evidence="1" type="ORF">D5H78_01095</name>
</gene>
<evidence type="ECO:0000313" key="1">
    <source>
        <dbReference type="EMBL" id="RJK97648.1"/>
    </source>
</evidence>
<comment type="caution">
    <text evidence="1">The sequence shown here is derived from an EMBL/GenBank/DDBJ whole genome shotgun (WGS) entry which is preliminary data.</text>
</comment>
<protein>
    <submittedName>
        <fullName evidence="1">DUF5063 domain-containing protein</fullName>
    </submittedName>
</protein>
<dbReference type="Pfam" id="PF16702">
    <property type="entry name" value="DUF5063"/>
    <property type="match status" value="1"/>
</dbReference>
<dbReference type="AlphaFoldDB" id="A0A3A3Z404"/>
<dbReference type="Proteomes" id="UP000265614">
    <property type="component" value="Unassembled WGS sequence"/>
</dbReference>
<proteinExistence type="predicted"/>
<organism evidence="1 2">
    <name type="scientific">Vallicoccus soli</name>
    <dbReference type="NCBI Taxonomy" id="2339232"/>
    <lineage>
        <taxon>Bacteria</taxon>
        <taxon>Bacillati</taxon>
        <taxon>Actinomycetota</taxon>
        <taxon>Actinomycetes</taxon>
        <taxon>Motilibacterales</taxon>
        <taxon>Vallicoccaceae</taxon>
        <taxon>Vallicoccus</taxon>
    </lineage>
</organism>
<dbReference type="EMBL" id="QZEZ01000001">
    <property type="protein sequence ID" value="RJK97648.1"/>
    <property type="molecule type" value="Genomic_DNA"/>
</dbReference>
<accession>A0A3A3Z404</accession>
<dbReference type="InterPro" id="IPR032025">
    <property type="entry name" value="DUF5063"/>
</dbReference>